<reference evidence="4" key="1">
    <citation type="journal article" date="2021" name="PeerJ">
        <title>Extensive microbial diversity within the chicken gut microbiome revealed by metagenomics and culture.</title>
        <authorList>
            <person name="Gilroy R."/>
            <person name="Ravi A."/>
            <person name="Getino M."/>
            <person name="Pursley I."/>
            <person name="Horton D.L."/>
            <person name="Alikhan N.F."/>
            <person name="Baker D."/>
            <person name="Gharbi K."/>
            <person name="Hall N."/>
            <person name="Watson M."/>
            <person name="Adriaenssens E.M."/>
            <person name="Foster-Nyarko E."/>
            <person name="Jarju S."/>
            <person name="Secka A."/>
            <person name="Antonio M."/>
            <person name="Oren A."/>
            <person name="Chaudhuri R.R."/>
            <person name="La Ragione R."/>
            <person name="Hildebrand F."/>
            <person name="Pallen M.J."/>
        </authorList>
    </citation>
    <scope>NUCLEOTIDE SEQUENCE</scope>
    <source>
        <strain evidence="4">2239</strain>
    </source>
</reference>
<dbReference type="SUPFAM" id="SSF48452">
    <property type="entry name" value="TPR-like"/>
    <property type="match status" value="1"/>
</dbReference>
<evidence type="ECO:0000313" key="5">
    <source>
        <dbReference type="Proteomes" id="UP000824193"/>
    </source>
</evidence>
<dbReference type="PROSITE" id="PS50887">
    <property type="entry name" value="GGDEF"/>
    <property type="match status" value="1"/>
</dbReference>
<dbReference type="GO" id="GO:0006355">
    <property type="term" value="P:regulation of DNA-templated transcription"/>
    <property type="evidence" value="ECO:0007669"/>
    <property type="project" value="InterPro"/>
</dbReference>
<feature type="domain" description="GGDEF" evidence="3">
    <location>
        <begin position="306"/>
        <end position="402"/>
    </location>
</feature>
<reference evidence="4" key="2">
    <citation type="submission" date="2021-04" db="EMBL/GenBank/DDBJ databases">
        <authorList>
            <person name="Gilroy R."/>
        </authorList>
    </citation>
    <scope>NUCLEOTIDE SEQUENCE</scope>
    <source>
        <strain evidence="4">2239</strain>
    </source>
</reference>
<dbReference type="SMART" id="SM01043">
    <property type="entry name" value="BTAD"/>
    <property type="match status" value="1"/>
</dbReference>
<evidence type="ECO:0000256" key="1">
    <source>
        <dbReference type="ARBA" id="ARBA00005820"/>
    </source>
</evidence>
<dbReference type="GO" id="GO:0003677">
    <property type="term" value="F:DNA binding"/>
    <property type="evidence" value="ECO:0007669"/>
    <property type="project" value="UniProtKB-KW"/>
</dbReference>
<evidence type="ECO:0000259" key="3">
    <source>
        <dbReference type="PROSITE" id="PS50887"/>
    </source>
</evidence>
<protein>
    <recommendedName>
        <fullName evidence="3">GGDEF domain-containing protein</fullName>
    </recommendedName>
</protein>
<organism evidence="4 5">
    <name type="scientific">Candidatus Allofournierella pullicola</name>
    <dbReference type="NCBI Taxonomy" id="2838596"/>
    <lineage>
        <taxon>Bacteria</taxon>
        <taxon>Bacillati</taxon>
        <taxon>Bacillota</taxon>
        <taxon>Clostridia</taxon>
        <taxon>Eubacteriales</taxon>
        <taxon>Oscillospiraceae</taxon>
        <taxon>Allofournierella</taxon>
    </lineage>
</organism>
<gene>
    <name evidence="4" type="ORF">H9865_08580</name>
</gene>
<dbReference type="PANTHER" id="PTHR35807">
    <property type="entry name" value="TRANSCRIPTIONAL REGULATOR REDD-RELATED"/>
    <property type="match status" value="1"/>
</dbReference>
<dbReference type="InterPro" id="IPR016032">
    <property type="entry name" value="Sig_transdc_resp-reg_C-effctor"/>
</dbReference>
<dbReference type="Gene3D" id="1.25.40.10">
    <property type="entry name" value="Tetratricopeptide repeat domain"/>
    <property type="match status" value="1"/>
</dbReference>
<dbReference type="InterPro" id="IPR000160">
    <property type="entry name" value="GGDEF_dom"/>
</dbReference>
<dbReference type="Proteomes" id="UP000824193">
    <property type="component" value="Unassembled WGS sequence"/>
</dbReference>
<dbReference type="GO" id="GO:0000160">
    <property type="term" value="P:phosphorelay signal transduction system"/>
    <property type="evidence" value="ECO:0007669"/>
    <property type="project" value="InterPro"/>
</dbReference>
<dbReference type="Gene3D" id="1.10.10.10">
    <property type="entry name" value="Winged helix-like DNA-binding domain superfamily/Winged helix DNA-binding domain"/>
    <property type="match status" value="1"/>
</dbReference>
<keyword evidence="2" id="KW-0238">DNA-binding</keyword>
<dbReference type="InterPro" id="IPR005158">
    <property type="entry name" value="BTAD"/>
</dbReference>
<dbReference type="InterPro" id="IPR051677">
    <property type="entry name" value="AfsR-DnrI-RedD_regulator"/>
</dbReference>
<proteinExistence type="inferred from homology"/>
<dbReference type="SUPFAM" id="SSF46894">
    <property type="entry name" value="C-terminal effector domain of the bipartite response regulators"/>
    <property type="match status" value="1"/>
</dbReference>
<name>A0A9D1V4V3_9FIRM</name>
<accession>A0A9D1V4V3</accession>
<dbReference type="AlphaFoldDB" id="A0A9D1V4V3"/>
<comment type="similarity">
    <text evidence="1">Belongs to the AfsR/DnrI/RedD regulatory family.</text>
</comment>
<dbReference type="InterPro" id="IPR001867">
    <property type="entry name" value="OmpR/PhoB-type_DNA-bd"/>
</dbReference>
<dbReference type="SMART" id="SM00862">
    <property type="entry name" value="Trans_reg_C"/>
    <property type="match status" value="1"/>
</dbReference>
<dbReference type="Pfam" id="PF03704">
    <property type="entry name" value="BTAD"/>
    <property type="match status" value="1"/>
</dbReference>
<sequence>MEKVLLEVETLGGLRIKAGEKILLEQGARINKPWELLVFLLLNMDEPLTNEQICEALWEDDEVANPAGALKNAAYSLRKHLTAAGLPADCVMTRDREYCWNPATPVQLDVQTLNALYRQGRAEQDPQRQLEICRTFLSRYSGDFLPSLAGRRWVLPKASALSQKYLFAVLHACDLLLEGNTRSNAQEVLDICGRAMLLEPLGEDLYLRHFTALKQLNMKTAILNHYPIISNMFLDETGEVLGPELQNIFRWASEGTNTVDDIHQIQKDLDEVTRDDRPIRGAYFCPYEVFKHMYHMVVRSAVRVDNTVVLLLVGLQSTGSQAMSKQENSRVMLQLREIIKNTLRKGDVFSRYSRNQYVLMLSVRQPGDSGVVAERLLKGWRASGLSSGMRIDISTGLPEPIV</sequence>
<evidence type="ECO:0000313" key="4">
    <source>
        <dbReference type="EMBL" id="HIX06137.1"/>
    </source>
</evidence>
<evidence type="ECO:0000256" key="2">
    <source>
        <dbReference type="ARBA" id="ARBA00023125"/>
    </source>
</evidence>
<dbReference type="InterPro" id="IPR011990">
    <property type="entry name" value="TPR-like_helical_dom_sf"/>
</dbReference>
<dbReference type="InterPro" id="IPR036388">
    <property type="entry name" value="WH-like_DNA-bd_sf"/>
</dbReference>
<dbReference type="EMBL" id="DXFW01000024">
    <property type="protein sequence ID" value="HIX06137.1"/>
    <property type="molecule type" value="Genomic_DNA"/>
</dbReference>
<comment type="caution">
    <text evidence="4">The sequence shown here is derived from an EMBL/GenBank/DDBJ whole genome shotgun (WGS) entry which is preliminary data.</text>
</comment>